<dbReference type="Gene3D" id="3.30.750.24">
    <property type="entry name" value="STAS domain"/>
    <property type="match status" value="1"/>
</dbReference>
<keyword evidence="1" id="KW-0805">Transcription regulation</keyword>
<name>R1G0P7_9PSEU</name>
<dbReference type="eggNOG" id="COG2203">
    <property type="taxonomic scope" value="Bacteria"/>
</dbReference>
<evidence type="ECO:0000256" key="1">
    <source>
        <dbReference type="ARBA" id="ARBA00023015"/>
    </source>
</evidence>
<dbReference type="GO" id="GO:0003723">
    <property type="term" value="F:RNA binding"/>
    <property type="evidence" value="ECO:0007669"/>
    <property type="project" value="InterPro"/>
</dbReference>
<dbReference type="InterPro" id="IPR036388">
    <property type="entry name" value="WH-like_DNA-bd_sf"/>
</dbReference>
<keyword evidence="2" id="KW-0804">Transcription</keyword>
<dbReference type="InterPro" id="IPR002645">
    <property type="entry name" value="STAS_dom"/>
</dbReference>
<dbReference type="SUPFAM" id="SSF55781">
    <property type="entry name" value="GAF domain-like"/>
    <property type="match status" value="1"/>
</dbReference>
<sequence length="388" mass="41297">MDHKRHALWSAELVRTGEHLVVVVTGELDLSAHPAFGDRLLELTAGVADPVVDLSGVRLLAAAGVRQLYVVADALAQTGRRLRVVTGTGLVLRVLRAAQATDVLETYVTLAAAGGAARPGPAGPSGLPELEQLRLEVTALRAKLASRPAIARALGVIEERYRLNDMEEAFRLLRSASQVHNIKLVVLAKTLVTLPRPHSRAWLIAALQRPAPRLSFAATDRPGTTPATILERLVRRALAVTGATAGYAQLPNETGLRLAAHHGLDKLFTGVFARIDGEQSTCTAALATGVAVTSTNIALDPLFSRPDTRRALLGAGFTTARSVPLASPAVDCVGVLTVLSRQAFPAQVPEELDCLCREAGAWLQWHRHHQVLTALQHLHAQATTATPG</sequence>
<evidence type="ECO:0000313" key="6">
    <source>
        <dbReference type="Proteomes" id="UP000014139"/>
    </source>
</evidence>
<gene>
    <name evidence="5" type="ORF">H480_28141</name>
</gene>
<dbReference type="Gene3D" id="3.30.450.40">
    <property type="match status" value="1"/>
</dbReference>
<evidence type="ECO:0000259" key="3">
    <source>
        <dbReference type="PROSITE" id="PS50801"/>
    </source>
</evidence>
<dbReference type="Pfam" id="PF01740">
    <property type="entry name" value="STAS"/>
    <property type="match status" value="1"/>
</dbReference>
<evidence type="ECO:0000259" key="4">
    <source>
        <dbReference type="PROSITE" id="PS50921"/>
    </source>
</evidence>
<dbReference type="InterPro" id="IPR036513">
    <property type="entry name" value="STAS_dom_sf"/>
</dbReference>
<dbReference type="OrthoDB" id="4694899at2"/>
<dbReference type="PROSITE" id="PS50801">
    <property type="entry name" value="STAS"/>
    <property type="match status" value="1"/>
</dbReference>
<dbReference type="AlphaFoldDB" id="R1G0P7"/>
<dbReference type="CDD" id="cd07043">
    <property type="entry name" value="STAS_anti-anti-sigma_factors"/>
    <property type="match status" value="1"/>
</dbReference>
<evidence type="ECO:0000256" key="2">
    <source>
        <dbReference type="ARBA" id="ARBA00023163"/>
    </source>
</evidence>
<organism evidence="5 6">
    <name type="scientific">Amycolatopsis vancoresmycina DSM 44592</name>
    <dbReference type="NCBI Taxonomy" id="1292037"/>
    <lineage>
        <taxon>Bacteria</taxon>
        <taxon>Bacillati</taxon>
        <taxon>Actinomycetota</taxon>
        <taxon>Actinomycetes</taxon>
        <taxon>Pseudonocardiales</taxon>
        <taxon>Pseudonocardiaceae</taxon>
        <taxon>Amycolatopsis</taxon>
    </lineage>
</organism>
<dbReference type="Gene3D" id="1.10.10.10">
    <property type="entry name" value="Winged helix-like DNA-binding domain superfamily/Winged helix DNA-binding domain"/>
    <property type="match status" value="1"/>
</dbReference>
<dbReference type="PROSITE" id="PS50921">
    <property type="entry name" value="ANTAR"/>
    <property type="match status" value="1"/>
</dbReference>
<feature type="domain" description="STAS" evidence="3">
    <location>
        <begin position="20"/>
        <end position="117"/>
    </location>
</feature>
<dbReference type="PATRIC" id="fig|1292037.4.peg.5307"/>
<proteinExistence type="predicted"/>
<dbReference type="EMBL" id="AOUO01000438">
    <property type="protein sequence ID" value="EOD65148.1"/>
    <property type="molecule type" value="Genomic_DNA"/>
</dbReference>
<dbReference type="Pfam" id="PF03861">
    <property type="entry name" value="ANTAR"/>
    <property type="match status" value="1"/>
</dbReference>
<comment type="caution">
    <text evidence="5">The sequence shown here is derived from an EMBL/GenBank/DDBJ whole genome shotgun (WGS) entry which is preliminary data.</text>
</comment>
<dbReference type="InterPro" id="IPR005561">
    <property type="entry name" value="ANTAR"/>
</dbReference>
<evidence type="ECO:0000313" key="5">
    <source>
        <dbReference type="EMBL" id="EOD65148.1"/>
    </source>
</evidence>
<protein>
    <submittedName>
        <fullName evidence="5">ANTAR domain-containing protein</fullName>
    </submittedName>
</protein>
<accession>R1G0P7</accession>
<dbReference type="Proteomes" id="UP000014139">
    <property type="component" value="Unassembled WGS sequence"/>
</dbReference>
<feature type="domain" description="ANTAR" evidence="4">
    <location>
        <begin position="130"/>
        <end position="192"/>
    </location>
</feature>
<reference evidence="5 6" key="1">
    <citation type="submission" date="2013-02" db="EMBL/GenBank/DDBJ databases">
        <title>Draft genome sequence of Amycolatopsis vancoresmycina strain DSM 44592T.</title>
        <authorList>
            <person name="Kumar S."/>
            <person name="Kaur N."/>
            <person name="Kaur C."/>
            <person name="Raghava G.P.S."/>
            <person name="Mayilraj S."/>
        </authorList>
    </citation>
    <scope>NUCLEOTIDE SEQUENCE [LARGE SCALE GENOMIC DNA]</scope>
    <source>
        <strain evidence="5 6">DSM 44592</strain>
    </source>
</reference>
<dbReference type="RefSeq" id="WP_003102313.1">
    <property type="nucleotide sequence ID" value="NZ_AOUO01000438.1"/>
</dbReference>
<dbReference type="SUPFAM" id="SSF52091">
    <property type="entry name" value="SpoIIaa-like"/>
    <property type="match status" value="1"/>
</dbReference>
<dbReference type="InterPro" id="IPR029016">
    <property type="entry name" value="GAF-like_dom_sf"/>
</dbReference>
<keyword evidence="6" id="KW-1185">Reference proteome</keyword>
<dbReference type="SMART" id="SM01012">
    <property type="entry name" value="ANTAR"/>
    <property type="match status" value="1"/>
</dbReference>